<dbReference type="CDD" id="cd08023">
    <property type="entry name" value="GH16_laminarinase_like"/>
    <property type="match status" value="1"/>
</dbReference>
<feature type="chain" id="PRO_5046771291" description="GH16 domain-containing protein" evidence="2">
    <location>
        <begin position="21"/>
        <end position="286"/>
    </location>
</feature>
<dbReference type="Proteomes" id="UP001500827">
    <property type="component" value="Unassembled WGS sequence"/>
</dbReference>
<feature type="signal peptide" evidence="2">
    <location>
        <begin position="1"/>
        <end position="20"/>
    </location>
</feature>
<feature type="domain" description="GH16" evidence="3">
    <location>
        <begin position="42"/>
        <end position="283"/>
    </location>
</feature>
<evidence type="ECO:0000256" key="2">
    <source>
        <dbReference type="SAM" id="SignalP"/>
    </source>
</evidence>
<dbReference type="Gene3D" id="2.60.120.200">
    <property type="match status" value="1"/>
</dbReference>
<comment type="caution">
    <text evidence="4">The sequence shown here is derived from an EMBL/GenBank/DDBJ whole genome shotgun (WGS) entry which is preliminary data.</text>
</comment>
<gene>
    <name evidence="4" type="ORF">GCM10022276_21690</name>
</gene>
<evidence type="ECO:0000256" key="1">
    <source>
        <dbReference type="ARBA" id="ARBA00006865"/>
    </source>
</evidence>
<dbReference type="SUPFAM" id="SSF49899">
    <property type="entry name" value="Concanavalin A-like lectins/glucanases"/>
    <property type="match status" value="1"/>
</dbReference>
<sequence length="286" mass="32055">MVLMITGVSLVLMAAQSAFTVTNATFSGPVDRPANAKLVWQDEFNGTTLDLSKWQYDTAFNKQGWFNKERQYYSAGRPENFRFAKGHLVITARHERLDPAKFSDWGGQDYTSGRIYSKGPGWTYGFYEIRAKLPCARGTWPAIWMLPVTMTKWPDDGEIDIMEQVGAEPNLIYATLHTGLFNHVLKTQRSAQKPVPTSCSDFHVYQLDWRPDVITLGVDGQGILRVRNDQPGGKGAWPFDTPFKMILNLAVGGDWAGAKGIDDAAMPQSMEVDYVRVWNVPPGERG</sequence>
<name>A0ABP7LIP4_9SPHN</name>
<evidence type="ECO:0000313" key="5">
    <source>
        <dbReference type="Proteomes" id="UP001500827"/>
    </source>
</evidence>
<protein>
    <recommendedName>
        <fullName evidence="3">GH16 domain-containing protein</fullName>
    </recommendedName>
</protein>
<reference evidence="5" key="1">
    <citation type="journal article" date="2019" name="Int. J. Syst. Evol. Microbiol.">
        <title>The Global Catalogue of Microorganisms (GCM) 10K type strain sequencing project: providing services to taxonomists for standard genome sequencing and annotation.</title>
        <authorList>
            <consortium name="The Broad Institute Genomics Platform"/>
            <consortium name="The Broad Institute Genome Sequencing Center for Infectious Disease"/>
            <person name="Wu L."/>
            <person name="Ma J."/>
        </authorList>
    </citation>
    <scope>NUCLEOTIDE SEQUENCE [LARGE SCALE GENOMIC DNA]</scope>
    <source>
        <strain evidence="5">JCM 17543</strain>
    </source>
</reference>
<proteinExistence type="inferred from homology"/>
<dbReference type="PANTHER" id="PTHR10963">
    <property type="entry name" value="GLYCOSYL HYDROLASE-RELATED"/>
    <property type="match status" value="1"/>
</dbReference>
<dbReference type="Pfam" id="PF00722">
    <property type="entry name" value="Glyco_hydro_16"/>
    <property type="match status" value="1"/>
</dbReference>
<dbReference type="InterPro" id="IPR050546">
    <property type="entry name" value="Glycosyl_Hydrlase_16"/>
</dbReference>
<keyword evidence="2" id="KW-0732">Signal</keyword>
<dbReference type="RefSeq" id="WP_344699712.1">
    <property type="nucleotide sequence ID" value="NZ_BAABBM010000001.1"/>
</dbReference>
<dbReference type="PROSITE" id="PS51762">
    <property type="entry name" value="GH16_2"/>
    <property type="match status" value="1"/>
</dbReference>
<evidence type="ECO:0000259" key="3">
    <source>
        <dbReference type="PROSITE" id="PS51762"/>
    </source>
</evidence>
<evidence type="ECO:0000313" key="4">
    <source>
        <dbReference type="EMBL" id="GAA3902637.1"/>
    </source>
</evidence>
<dbReference type="InterPro" id="IPR000757">
    <property type="entry name" value="Beta-glucanase-like"/>
</dbReference>
<keyword evidence="5" id="KW-1185">Reference proteome</keyword>
<comment type="similarity">
    <text evidence="1">Belongs to the glycosyl hydrolase 16 family.</text>
</comment>
<dbReference type="EMBL" id="BAABBM010000001">
    <property type="protein sequence ID" value="GAA3902637.1"/>
    <property type="molecule type" value="Genomic_DNA"/>
</dbReference>
<dbReference type="PANTHER" id="PTHR10963:SF55">
    <property type="entry name" value="GLYCOSIDE HYDROLASE FAMILY 16 PROTEIN"/>
    <property type="match status" value="1"/>
</dbReference>
<organism evidence="4 5">
    <name type="scientific">Sphingomonas limnosediminicola</name>
    <dbReference type="NCBI Taxonomy" id="940133"/>
    <lineage>
        <taxon>Bacteria</taxon>
        <taxon>Pseudomonadati</taxon>
        <taxon>Pseudomonadota</taxon>
        <taxon>Alphaproteobacteria</taxon>
        <taxon>Sphingomonadales</taxon>
        <taxon>Sphingomonadaceae</taxon>
        <taxon>Sphingomonas</taxon>
    </lineage>
</organism>
<dbReference type="InterPro" id="IPR013320">
    <property type="entry name" value="ConA-like_dom_sf"/>
</dbReference>
<accession>A0ABP7LIP4</accession>